<keyword evidence="12" id="KW-1185">Reference proteome</keyword>
<organism evidence="11 12">
    <name type="scientific">Negadavirga shengliensis</name>
    <dbReference type="NCBI Taxonomy" id="1389218"/>
    <lineage>
        <taxon>Bacteria</taxon>
        <taxon>Pseudomonadati</taxon>
        <taxon>Bacteroidota</taxon>
        <taxon>Cytophagia</taxon>
        <taxon>Cytophagales</taxon>
        <taxon>Cyclobacteriaceae</taxon>
        <taxon>Negadavirga</taxon>
    </lineage>
</organism>
<dbReference type="InterPro" id="IPR006145">
    <property type="entry name" value="PsdUridine_synth_RsuA/RluA"/>
</dbReference>
<evidence type="ECO:0000256" key="3">
    <source>
        <dbReference type="ARBA" id="ARBA00036607"/>
    </source>
</evidence>
<evidence type="ECO:0000256" key="1">
    <source>
        <dbReference type="ARBA" id="ARBA00022694"/>
    </source>
</evidence>
<dbReference type="PROSITE" id="PS01129">
    <property type="entry name" value="PSI_RLU"/>
    <property type="match status" value="1"/>
</dbReference>
<dbReference type="PANTHER" id="PTHR21600">
    <property type="entry name" value="MITOCHONDRIAL RNA PSEUDOURIDINE SYNTHASE"/>
    <property type="match status" value="1"/>
</dbReference>
<evidence type="ECO:0000256" key="4">
    <source>
        <dbReference type="ARBA" id="ARBA00037670"/>
    </source>
</evidence>
<evidence type="ECO:0000256" key="2">
    <source>
        <dbReference type="ARBA" id="ARBA00023235"/>
    </source>
</evidence>
<dbReference type="InterPro" id="IPR020103">
    <property type="entry name" value="PsdUridine_synth_cat_dom_sf"/>
</dbReference>
<evidence type="ECO:0000256" key="5">
    <source>
        <dbReference type="ARBA" id="ARBA00038943"/>
    </source>
</evidence>
<reference evidence="12" key="1">
    <citation type="journal article" date="2019" name="Int. J. Syst. Evol. Microbiol.">
        <title>The Global Catalogue of Microorganisms (GCM) 10K type strain sequencing project: providing services to taxonomists for standard genome sequencing and annotation.</title>
        <authorList>
            <consortium name="The Broad Institute Genomics Platform"/>
            <consortium name="The Broad Institute Genome Sequencing Center for Infectious Disease"/>
            <person name="Wu L."/>
            <person name="Ma J."/>
        </authorList>
    </citation>
    <scope>NUCLEOTIDE SEQUENCE [LARGE SCALE GENOMIC DNA]</scope>
    <source>
        <strain evidence="12">CGMCC 4.7466</strain>
    </source>
</reference>
<dbReference type="Proteomes" id="UP001595818">
    <property type="component" value="Unassembled WGS sequence"/>
</dbReference>
<comment type="function">
    <text evidence="4">Responsible for synthesis of pseudouridine from uracil-65 in transfer RNAs.</text>
</comment>
<accession>A0ABV9T7U0</accession>
<dbReference type="Gene3D" id="3.30.2350.10">
    <property type="entry name" value="Pseudouridine synthase"/>
    <property type="match status" value="1"/>
</dbReference>
<evidence type="ECO:0000256" key="6">
    <source>
        <dbReference type="ARBA" id="ARBA00040675"/>
    </source>
</evidence>
<evidence type="ECO:0000256" key="8">
    <source>
        <dbReference type="ARBA" id="ARBA00041975"/>
    </source>
</evidence>
<sequence>MVTLPILFEDDHYIGINKPAGIMVHRTPLEKDPEALFAVQLLRNQIGKKVYPLHRLDRPTSGVLLFAKCAASASALQPKFAGTTIKKYYLAVVRGFLAQDHGTVDHPLAKDLEHDLQQARTEYWKLGQTEIPFASSNRYGSSRYSLTKIYPHTGRMHQIRRHFAHIRHYIVGDKTHGDNKQNKFFKKHFGIGHMLLHADSLVFEHPYTRQTVEVKGEVPSYFKSICSELGWALQNQGNGM</sequence>
<keyword evidence="1" id="KW-0819">tRNA processing</keyword>
<dbReference type="RefSeq" id="WP_377067854.1">
    <property type="nucleotide sequence ID" value="NZ_JBHSJJ010000016.1"/>
</dbReference>
<dbReference type="InterPro" id="IPR006224">
    <property type="entry name" value="PsdUridine_synth_RluA-like_CS"/>
</dbReference>
<evidence type="ECO:0000256" key="9">
    <source>
        <dbReference type="ARBA" id="ARBA00043049"/>
    </source>
</evidence>
<evidence type="ECO:0000313" key="11">
    <source>
        <dbReference type="EMBL" id="MFC4874220.1"/>
    </source>
</evidence>
<evidence type="ECO:0000256" key="7">
    <source>
        <dbReference type="ARBA" id="ARBA00041803"/>
    </source>
</evidence>
<dbReference type="EMBL" id="JBHSJJ010000016">
    <property type="protein sequence ID" value="MFC4874220.1"/>
    <property type="molecule type" value="Genomic_DNA"/>
</dbReference>
<comment type="caution">
    <text evidence="11">The sequence shown here is derived from an EMBL/GenBank/DDBJ whole genome shotgun (WGS) entry which is preliminary data.</text>
</comment>
<comment type="catalytic activity">
    <reaction evidence="3">
        <text>uridine(65) in tRNA = pseudouridine(65) in tRNA</text>
        <dbReference type="Rhea" id="RHEA:42536"/>
        <dbReference type="Rhea" id="RHEA-COMP:10103"/>
        <dbReference type="Rhea" id="RHEA-COMP:10104"/>
        <dbReference type="ChEBI" id="CHEBI:65314"/>
        <dbReference type="ChEBI" id="CHEBI:65315"/>
        <dbReference type="EC" id="5.4.99.26"/>
    </reaction>
</comment>
<dbReference type="EC" id="5.4.99.26" evidence="5"/>
<dbReference type="Pfam" id="PF00849">
    <property type="entry name" value="PseudoU_synth_2"/>
    <property type="match status" value="1"/>
</dbReference>
<evidence type="ECO:0000313" key="12">
    <source>
        <dbReference type="Proteomes" id="UP001595818"/>
    </source>
</evidence>
<keyword evidence="2" id="KW-0413">Isomerase</keyword>
<dbReference type="PANTHER" id="PTHR21600:SF56">
    <property type="entry name" value="TRNA PSEUDOURIDINE SYNTHASE C"/>
    <property type="match status" value="1"/>
</dbReference>
<dbReference type="SUPFAM" id="SSF55120">
    <property type="entry name" value="Pseudouridine synthase"/>
    <property type="match status" value="1"/>
</dbReference>
<evidence type="ECO:0000259" key="10">
    <source>
        <dbReference type="Pfam" id="PF00849"/>
    </source>
</evidence>
<proteinExistence type="predicted"/>
<name>A0ABV9T7U0_9BACT</name>
<feature type="domain" description="Pseudouridine synthase RsuA/RluA-like" evidence="10">
    <location>
        <begin position="12"/>
        <end position="165"/>
    </location>
</feature>
<dbReference type="InterPro" id="IPR050188">
    <property type="entry name" value="RluA_PseudoU_synthase"/>
</dbReference>
<gene>
    <name evidence="11" type="ORF">ACFPFU_21120</name>
</gene>
<protein>
    <recommendedName>
        <fullName evidence="6">tRNA pseudouridine synthase C</fullName>
        <ecNumber evidence="5">5.4.99.26</ecNumber>
    </recommendedName>
    <alternativeName>
        <fullName evidence="8">tRNA pseudouridine(65) synthase</fullName>
    </alternativeName>
    <alternativeName>
        <fullName evidence="9">tRNA pseudouridylate synthase C</fullName>
    </alternativeName>
    <alternativeName>
        <fullName evidence="7">tRNA-uridine isomerase C</fullName>
    </alternativeName>
</protein>